<protein>
    <submittedName>
        <fullName evidence="1">Uncharacterized protein</fullName>
    </submittedName>
</protein>
<evidence type="ECO:0000313" key="2">
    <source>
        <dbReference type="Proteomes" id="UP001234297"/>
    </source>
</evidence>
<keyword evidence="2" id="KW-1185">Reference proteome</keyword>
<name>A0ACC2M7Q8_PERAE</name>
<organism evidence="1 2">
    <name type="scientific">Persea americana</name>
    <name type="common">Avocado</name>
    <dbReference type="NCBI Taxonomy" id="3435"/>
    <lineage>
        <taxon>Eukaryota</taxon>
        <taxon>Viridiplantae</taxon>
        <taxon>Streptophyta</taxon>
        <taxon>Embryophyta</taxon>
        <taxon>Tracheophyta</taxon>
        <taxon>Spermatophyta</taxon>
        <taxon>Magnoliopsida</taxon>
        <taxon>Magnoliidae</taxon>
        <taxon>Laurales</taxon>
        <taxon>Lauraceae</taxon>
        <taxon>Persea</taxon>
    </lineage>
</organism>
<dbReference type="EMBL" id="CM056813">
    <property type="protein sequence ID" value="KAJ8641354.1"/>
    <property type="molecule type" value="Genomic_DNA"/>
</dbReference>
<gene>
    <name evidence="1" type="ORF">MRB53_018048</name>
</gene>
<sequence>MASPSGTSSGSSLLQNSGSEEDLQLLMDQRKLKRMQSNRESARRSRMRKQKHLDDLMAQVAQLRRENNQILTSLNITTQNYLNVESENSVLRTQMMELNHRLHSLNEILNCLHGNIGFEMGGPEITDSFLNPYDLLHLNQPIMASADMFMNSSMKC</sequence>
<dbReference type="Proteomes" id="UP001234297">
    <property type="component" value="Chromosome 5"/>
</dbReference>
<proteinExistence type="predicted"/>
<accession>A0ACC2M7Q8</accession>
<evidence type="ECO:0000313" key="1">
    <source>
        <dbReference type="EMBL" id="KAJ8641354.1"/>
    </source>
</evidence>
<comment type="caution">
    <text evidence="1">The sequence shown here is derived from an EMBL/GenBank/DDBJ whole genome shotgun (WGS) entry which is preliminary data.</text>
</comment>
<reference evidence="1 2" key="1">
    <citation type="journal article" date="2022" name="Hortic Res">
        <title>A haplotype resolved chromosomal level avocado genome allows analysis of novel avocado genes.</title>
        <authorList>
            <person name="Nath O."/>
            <person name="Fletcher S.J."/>
            <person name="Hayward A."/>
            <person name="Shaw L.M."/>
            <person name="Masouleh A.K."/>
            <person name="Furtado A."/>
            <person name="Henry R.J."/>
            <person name="Mitter N."/>
        </authorList>
    </citation>
    <scope>NUCLEOTIDE SEQUENCE [LARGE SCALE GENOMIC DNA]</scope>
    <source>
        <strain evidence="2">cv. Hass</strain>
    </source>
</reference>